<organism evidence="2 3">
    <name type="scientific">Colletotrichum chrysophilum</name>
    <dbReference type="NCBI Taxonomy" id="1836956"/>
    <lineage>
        <taxon>Eukaryota</taxon>
        <taxon>Fungi</taxon>
        <taxon>Dikarya</taxon>
        <taxon>Ascomycota</taxon>
        <taxon>Pezizomycotina</taxon>
        <taxon>Sordariomycetes</taxon>
        <taxon>Hypocreomycetidae</taxon>
        <taxon>Glomerellales</taxon>
        <taxon>Glomerellaceae</taxon>
        <taxon>Colletotrichum</taxon>
        <taxon>Colletotrichum gloeosporioides species complex</taxon>
    </lineage>
</organism>
<feature type="region of interest" description="Disordered" evidence="1">
    <location>
        <begin position="1"/>
        <end position="76"/>
    </location>
</feature>
<evidence type="ECO:0000313" key="2">
    <source>
        <dbReference type="EMBL" id="KAK1854393.1"/>
    </source>
</evidence>
<gene>
    <name evidence="2" type="ORF">CCHR01_03014</name>
</gene>
<feature type="compositionally biased region" description="Basic and acidic residues" evidence="1">
    <location>
        <begin position="202"/>
        <end position="214"/>
    </location>
</feature>
<evidence type="ECO:0000313" key="3">
    <source>
        <dbReference type="Proteomes" id="UP001243330"/>
    </source>
</evidence>
<keyword evidence="3" id="KW-1185">Reference proteome</keyword>
<feature type="compositionally biased region" description="Basic and acidic residues" evidence="1">
    <location>
        <begin position="40"/>
        <end position="58"/>
    </location>
</feature>
<feature type="region of interest" description="Disordered" evidence="1">
    <location>
        <begin position="189"/>
        <end position="214"/>
    </location>
</feature>
<protein>
    <submittedName>
        <fullName evidence="2">Uncharacterized protein</fullName>
    </submittedName>
</protein>
<name>A0AAD9ATS2_9PEZI</name>
<proteinExistence type="predicted"/>
<dbReference type="AlphaFoldDB" id="A0AAD9ATS2"/>
<evidence type="ECO:0000256" key="1">
    <source>
        <dbReference type="SAM" id="MobiDB-lite"/>
    </source>
</evidence>
<dbReference type="Proteomes" id="UP001243330">
    <property type="component" value="Unassembled WGS sequence"/>
</dbReference>
<feature type="compositionally biased region" description="Polar residues" evidence="1">
    <location>
        <begin position="1"/>
        <end position="26"/>
    </location>
</feature>
<reference evidence="2" key="1">
    <citation type="submission" date="2023-01" db="EMBL/GenBank/DDBJ databases">
        <title>Colletotrichum chrysophilum M932 genome sequence.</title>
        <authorList>
            <person name="Baroncelli R."/>
        </authorList>
    </citation>
    <scope>NUCLEOTIDE SEQUENCE</scope>
    <source>
        <strain evidence="2">M932</strain>
    </source>
</reference>
<dbReference type="EMBL" id="JAQOWY010000038">
    <property type="protein sequence ID" value="KAK1854393.1"/>
    <property type="molecule type" value="Genomic_DNA"/>
</dbReference>
<accession>A0AAD9ATS2</accession>
<sequence length="214" mass="24047">MLDRCQNLTNCNLTSKPQQHPDQSNDGIPGVAACQPSVRQNEKRSPPPTSRARDRRPVEVINHNRQRAGPPSFKPTPIRTISLLPPTFRLRKLVAFSQLACALAALVRVYLPNPSPFTQGLGNTTGDRRKKPIQPLAEEGFFCLSNTAHIIAQFPAEVCLFMESFNMRGRQHEESPQIRTALLKSHSRIDHSHVRNTVTPETKLRPVSHEQNLD</sequence>
<comment type="caution">
    <text evidence="2">The sequence shown here is derived from an EMBL/GenBank/DDBJ whole genome shotgun (WGS) entry which is preliminary data.</text>
</comment>